<gene>
    <name evidence="1" type="ORF">JOB18_007209</name>
</gene>
<reference evidence="1 2" key="1">
    <citation type="journal article" date="2021" name="Sci. Rep.">
        <title>Chromosome anchoring in Senegalese sole (Solea senegalensis) reveals sex-associated markers and genome rearrangements in flatfish.</title>
        <authorList>
            <person name="Guerrero-Cozar I."/>
            <person name="Gomez-Garrido J."/>
            <person name="Berbel C."/>
            <person name="Martinez-Blanch J.F."/>
            <person name="Alioto T."/>
            <person name="Claros M.G."/>
            <person name="Gagnaire P.A."/>
            <person name="Manchado M."/>
        </authorList>
    </citation>
    <scope>NUCLEOTIDE SEQUENCE [LARGE SCALE GENOMIC DNA]</scope>
    <source>
        <strain evidence="1">Sse05_10M</strain>
    </source>
</reference>
<dbReference type="Proteomes" id="UP000693946">
    <property type="component" value="Linkage Group LG12"/>
</dbReference>
<organism evidence="1 2">
    <name type="scientific">Solea senegalensis</name>
    <name type="common">Senegalese sole</name>
    <dbReference type="NCBI Taxonomy" id="28829"/>
    <lineage>
        <taxon>Eukaryota</taxon>
        <taxon>Metazoa</taxon>
        <taxon>Chordata</taxon>
        <taxon>Craniata</taxon>
        <taxon>Vertebrata</taxon>
        <taxon>Euteleostomi</taxon>
        <taxon>Actinopterygii</taxon>
        <taxon>Neopterygii</taxon>
        <taxon>Teleostei</taxon>
        <taxon>Neoteleostei</taxon>
        <taxon>Acanthomorphata</taxon>
        <taxon>Carangaria</taxon>
        <taxon>Pleuronectiformes</taxon>
        <taxon>Pleuronectoidei</taxon>
        <taxon>Soleidae</taxon>
        <taxon>Solea</taxon>
    </lineage>
</organism>
<name>A0AAV6SHE7_SOLSE</name>
<keyword evidence="2" id="KW-1185">Reference proteome</keyword>
<accession>A0AAV6SHE7</accession>
<comment type="caution">
    <text evidence="1">The sequence shown here is derived from an EMBL/GenBank/DDBJ whole genome shotgun (WGS) entry which is preliminary data.</text>
</comment>
<protein>
    <submittedName>
        <fullName evidence="1">Uncharacterized protein</fullName>
    </submittedName>
</protein>
<evidence type="ECO:0000313" key="1">
    <source>
        <dbReference type="EMBL" id="KAG7517420.1"/>
    </source>
</evidence>
<proteinExistence type="predicted"/>
<sequence>MIYTSKGNGTIEMKQLCPIRHAAAEQHERTNFSSNASTGLVSAGYPKPCNREQFNANFNENSKSKRRSDSLEMKIVFVKKVQRYDGGKKLISLVLPACNNQLQPSVKSVSVYPSNNSHPHFPPFLSSLCLRVQMTRVIAGTWKKCIYSSPETVTEYSP</sequence>
<dbReference type="EMBL" id="JAGKHQ010000004">
    <property type="protein sequence ID" value="KAG7517420.1"/>
    <property type="molecule type" value="Genomic_DNA"/>
</dbReference>
<evidence type="ECO:0000313" key="2">
    <source>
        <dbReference type="Proteomes" id="UP000693946"/>
    </source>
</evidence>
<dbReference type="AlphaFoldDB" id="A0AAV6SHE7"/>